<dbReference type="EMBL" id="CP087781">
    <property type="protein sequence ID" value="UZA50974.1"/>
    <property type="molecule type" value="Genomic_DNA"/>
</dbReference>
<reference evidence="2 5" key="1">
    <citation type="submission" date="2018-06" db="EMBL/GenBank/DDBJ databases">
        <authorList>
            <consortium name="Pathogen Informatics"/>
            <person name="Doyle S."/>
        </authorList>
    </citation>
    <scope>NUCLEOTIDE SEQUENCE [LARGE SCALE GENOMIC DNA]</scope>
    <source>
        <strain evidence="2 5">NCTC9426</strain>
    </source>
</reference>
<name>A0A1T0A4C6_MORBO</name>
<dbReference type="EMBL" id="CP087830">
    <property type="protein sequence ID" value="UZA02440.1"/>
    <property type="molecule type" value="Genomic_DNA"/>
</dbReference>
<dbReference type="GeneID" id="77187965"/>
<keyword evidence="1" id="KW-0472">Membrane</keyword>
<protein>
    <submittedName>
        <fullName evidence="2">Uncharacterized protein</fullName>
    </submittedName>
</protein>
<evidence type="ECO:0000256" key="1">
    <source>
        <dbReference type="SAM" id="Phobius"/>
    </source>
</evidence>
<dbReference type="Proteomes" id="UP000254133">
    <property type="component" value="Unassembled WGS sequence"/>
</dbReference>
<feature type="transmembrane region" description="Helical" evidence="1">
    <location>
        <begin position="12"/>
        <end position="41"/>
    </location>
</feature>
<dbReference type="STRING" id="476.B0182_05925"/>
<evidence type="ECO:0000313" key="3">
    <source>
        <dbReference type="EMBL" id="UZA02440.1"/>
    </source>
</evidence>
<evidence type="ECO:0000313" key="7">
    <source>
        <dbReference type="Proteomes" id="UP001163632"/>
    </source>
</evidence>
<dbReference type="Proteomes" id="UP001163632">
    <property type="component" value="Chromosome"/>
</dbReference>
<keyword evidence="1" id="KW-0812">Transmembrane</keyword>
<proteinExistence type="predicted"/>
<evidence type="ECO:0000313" key="4">
    <source>
        <dbReference type="EMBL" id="UZA50974.1"/>
    </source>
</evidence>
<evidence type="ECO:0000313" key="2">
    <source>
        <dbReference type="EMBL" id="STY91400.1"/>
    </source>
</evidence>
<evidence type="ECO:0000313" key="6">
    <source>
        <dbReference type="Proteomes" id="UP001163283"/>
    </source>
</evidence>
<dbReference type="KEGG" id="mboi:DQF64_10660"/>
<dbReference type="EMBL" id="UGPZ01000002">
    <property type="protein sequence ID" value="STY91400.1"/>
    <property type="molecule type" value="Genomic_DNA"/>
</dbReference>
<organism evidence="2 5">
    <name type="scientific">Moraxella bovis</name>
    <dbReference type="NCBI Taxonomy" id="476"/>
    <lineage>
        <taxon>Bacteria</taxon>
        <taxon>Pseudomonadati</taxon>
        <taxon>Pseudomonadota</taxon>
        <taxon>Gammaproteobacteria</taxon>
        <taxon>Moraxellales</taxon>
        <taxon>Moraxellaceae</taxon>
        <taxon>Moraxella</taxon>
    </lineage>
</organism>
<dbReference type="Proteomes" id="UP001163283">
    <property type="component" value="Chromosome"/>
</dbReference>
<evidence type="ECO:0000313" key="5">
    <source>
        <dbReference type="Proteomes" id="UP000254133"/>
    </source>
</evidence>
<keyword evidence="7" id="KW-1185">Reference proteome</keyword>
<gene>
    <name evidence="3" type="ORF">LP092_10780</name>
    <name evidence="4" type="ORF">LP129_10735</name>
    <name evidence="2" type="ORF">NCTC9426_01452</name>
</gene>
<keyword evidence="1" id="KW-1133">Transmembrane helix</keyword>
<accession>A0A1T0A4C6</accession>
<feature type="transmembrane region" description="Helical" evidence="1">
    <location>
        <begin position="72"/>
        <end position="96"/>
    </location>
</feature>
<reference evidence="3 6" key="2">
    <citation type="journal article" date="2022" name="BMC Microbiol.">
        <title>Whole genome sequencing of Moraxella bovis strains from North America reveals two genotypes with different genetic determinants.</title>
        <authorList>
            <person name="Wynn E.L."/>
            <person name="Hille M.M."/>
            <person name="Loy J.D."/>
            <person name="Schuller G."/>
            <person name="Kuhn K.L."/>
            <person name="Dickey A.M."/>
            <person name="Bono J.L."/>
            <person name="Clawson M.L."/>
        </authorList>
    </citation>
    <scope>NUCLEOTIDE SEQUENCE [LARGE SCALE GENOMIC DNA]</scope>
    <source>
        <strain evidence="3">SAM102599</strain>
        <strain evidence="4 6">SAM57978</strain>
    </source>
</reference>
<dbReference type="RefSeq" id="WP_078274011.1">
    <property type="nucleotide sequence ID" value="NZ_CP030241.1"/>
</dbReference>
<sequence length="97" mass="10583">MPKTKLFSLLSNIAILANLVVGFLQIHWAVIAVFIVIHAVLRLGYLKAESESTVRDENTTQTSIAPPVVRNIASVITAVILAVAIYWVGFGVAYFVK</sequence>
<dbReference type="AlphaFoldDB" id="A0A1T0A4C6"/>